<dbReference type="SUPFAM" id="SSF64438">
    <property type="entry name" value="CNF1/YfiH-like putative cysteine hydrolases"/>
    <property type="match status" value="1"/>
</dbReference>
<dbReference type="EC" id="3.5.1.44" evidence="3"/>
<accession>A0A4U5JFE7</accession>
<evidence type="ECO:0000256" key="1">
    <source>
        <dbReference type="ARBA" id="ARBA00022500"/>
    </source>
</evidence>
<name>A0A4U5JFE7_9EURY</name>
<evidence type="ECO:0000313" key="4">
    <source>
        <dbReference type="EMBL" id="TKR26397.1"/>
    </source>
</evidence>
<organism evidence="4 5">
    <name type="scientific">Natronomonas salsuginis</name>
    <dbReference type="NCBI Taxonomy" id="2217661"/>
    <lineage>
        <taxon>Archaea</taxon>
        <taxon>Methanobacteriati</taxon>
        <taxon>Methanobacteriota</taxon>
        <taxon>Stenosarchaea group</taxon>
        <taxon>Halobacteria</taxon>
        <taxon>Halobacteriales</taxon>
        <taxon>Natronomonadaceae</taxon>
        <taxon>Natronomonas</taxon>
    </lineage>
</organism>
<keyword evidence="5" id="KW-1185">Reference proteome</keyword>
<dbReference type="Pfam" id="PF03975">
    <property type="entry name" value="CheD"/>
    <property type="match status" value="1"/>
</dbReference>
<comment type="similarity">
    <text evidence="3">Belongs to the CheD family.</text>
</comment>
<evidence type="ECO:0000313" key="5">
    <source>
        <dbReference type="Proteomes" id="UP000308037"/>
    </source>
</evidence>
<sequence>MRRVPGRTTRPTGRIKVSIAEFAVAAEGTLIASGLGSCLGIAIYDRRAGVSSLFHPMLPRRNGDESRPPERFVDAGIDVVVGALIEAEANEAALRAKVTGGAAVVDFGTDDGDSIGDRNVAVARRVLADHGIEIVGEEVGGGCGRTVRVDAPTGAVTVERTDGVETEL</sequence>
<dbReference type="HAMAP" id="MF_01440">
    <property type="entry name" value="CheD"/>
    <property type="match status" value="1"/>
</dbReference>
<dbReference type="RefSeq" id="WP_137276313.1">
    <property type="nucleotide sequence ID" value="NZ_QKNX01000002.1"/>
</dbReference>
<dbReference type="InterPro" id="IPR005659">
    <property type="entry name" value="Chemorcpt_Glu_NH3ase_CheD"/>
</dbReference>
<keyword evidence="2 3" id="KW-0378">Hydrolase</keyword>
<proteinExistence type="inferred from homology"/>
<dbReference type="PANTHER" id="PTHR35147:SF1">
    <property type="entry name" value="CHEMORECEPTOR GLUTAMINE DEAMIDASE CHED-RELATED"/>
    <property type="match status" value="1"/>
</dbReference>
<gene>
    <name evidence="3" type="primary">cheD</name>
    <name evidence="4" type="ORF">DM868_07880</name>
</gene>
<dbReference type="PANTHER" id="PTHR35147">
    <property type="entry name" value="CHEMORECEPTOR GLUTAMINE DEAMIDASE CHED-RELATED"/>
    <property type="match status" value="1"/>
</dbReference>
<keyword evidence="1 3" id="KW-0145">Chemotaxis</keyword>
<comment type="caution">
    <text evidence="4">The sequence shown here is derived from an EMBL/GenBank/DDBJ whole genome shotgun (WGS) entry which is preliminary data.</text>
</comment>
<dbReference type="GO" id="GO:0006935">
    <property type="term" value="P:chemotaxis"/>
    <property type="evidence" value="ECO:0007669"/>
    <property type="project" value="UniProtKB-UniRule"/>
</dbReference>
<dbReference type="InterPro" id="IPR038592">
    <property type="entry name" value="CheD-like_sf"/>
</dbReference>
<reference evidence="4 5" key="1">
    <citation type="submission" date="2019-04" db="EMBL/GenBank/DDBJ databases">
        <title>Natronomonas sp. F20-122 a newhaloarchaeon isolated from a saline saltern of Isla Bacuta, Huelva, Spain.</title>
        <authorList>
            <person name="Duran-Viseras A."/>
            <person name="Sanchez-Porro C."/>
            <person name="Ventosa A."/>
        </authorList>
    </citation>
    <scope>NUCLEOTIDE SEQUENCE [LARGE SCALE GENOMIC DNA]</scope>
    <source>
        <strain evidence="4 5">F20-122</strain>
    </source>
</reference>
<dbReference type="Gene3D" id="3.30.1330.200">
    <property type="match status" value="1"/>
</dbReference>
<evidence type="ECO:0000256" key="3">
    <source>
        <dbReference type="HAMAP-Rule" id="MF_01440"/>
    </source>
</evidence>
<comment type="function">
    <text evidence="3">Probably deamidates glutamine residues to glutamate on methyl-accepting chemotaxis receptors (MCPs), playing an important role in chemotaxis.</text>
</comment>
<dbReference type="AlphaFoldDB" id="A0A4U5JFE7"/>
<dbReference type="OrthoDB" id="10499at2157"/>
<evidence type="ECO:0000256" key="2">
    <source>
        <dbReference type="ARBA" id="ARBA00022801"/>
    </source>
</evidence>
<dbReference type="EMBL" id="QKNX01000002">
    <property type="protein sequence ID" value="TKR26397.1"/>
    <property type="molecule type" value="Genomic_DNA"/>
</dbReference>
<dbReference type="Proteomes" id="UP000308037">
    <property type="component" value="Unassembled WGS sequence"/>
</dbReference>
<protein>
    <recommendedName>
        <fullName evidence="3">Probable chemoreceptor glutamine deamidase CheD</fullName>
        <ecNumber evidence="3">3.5.1.44</ecNumber>
    </recommendedName>
</protein>
<comment type="catalytic activity">
    <reaction evidence="3">
        <text>L-glutaminyl-[protein] + H2O = L-glutamyl-[protein] + NH4(+)</text>
        <dbReference type="Rhea" id="RHEA:16441"/>
        <dbReference type="Rhea" id="RHEA-COMP:10207"/>
        <dbReference type="Rhea" id="RHEA-COMP:10208"/>
        <dbReference type="ChEBI" id="CHEBI:15377"/>
        <dbReference type="ChEBI" id="CHEBI:28938"/>
        <dbReference type="ChEBI" id="CHEBI:29973"/>
        <dbReference type="ChEBI" id="CHEBI:30011"/>
        <dbReference type="EC" id="3.5.1.44"/>
    </reaction>
</comment>
<dbReference type="CDD" id="cd16352">
    <property type="entry name" value="CheD"/>
    <property type="match status" value="1"/>
</dbReference>
<dbReference type="GO" id="GO:0050568">
    <property type="term" value="F:protein-glutamine glutaminase activity"/>
    <property type="evidence" value="ECO:0007669"/>
    <property type="project" value="UniProtKB-UniRule"/>
</dbReference>
<dbReference type="InterPro" id="IPR011324">
    <property type="entry name" value="Cytotoxic_necrot_fac-like_cat"/>
</dbReference>